<dbReference type="InterPro" id="IPR001279">
    <property type="entry name" value="Metallo-B-lactamas"/>
</dbReference>
<evidence type="ECO:0000313" key="2">
    <source>
        <dbReference type="EMBL" id="AHE54514.1"/>
    </source>
</evidence>
<dbReference type="Gene3D" id="3.60.15.10">
    <property type="entry name" value="Ribonuclease Z/Hydroxyacylglutathione hydrolase-like"/>
    <property type="match status" value="2"/>
</dbReference>
<dbReference type="RefSeq" id="WP_025292719.1">
    <property type="nucleotide sequence ID" value="NZ_CP006644.1"/>
</dbReference>
<evidence type="ECO:0000313" key="3">
    <source>
        <dbReference type="Proteomes" id="UP000018851"/>
    </source>
</evidence>
<accession>W0A9D7</accession>
<dbReference type="PATRIC" id="fig|1123269.5.peg.2752"/>
<sequence>MSFPVTVRMYRGFLGDCFLITAGAAGSRSHILIDFGILQGTSGAPTRMREVAADIWARTGGKLDLLVVTHEHFDHIAGFKFASGWFFDVIEAPDEAAFRAGRKIEIGQLWLGWTEDPDDAMGTSLQERFAAAHQKLAALRIALDVPTPVAGGVFGLPAFEGLDEDPASLAAGKKPRNSREIYAQLKAVAGDIIYLSPGHVLDTPGDTALRAHVLGPPRDEKLLFKALPSSGEAKETYLGLDASGDDNARAQARSPFSDRYRWRTLEQLSPATPRALSPAEIFLREHYVDATTPCRFAGRAAPSGHACAQDFLCGRWQGYRQIGNVMAPVENALAIRMDSNTNNSSLVIAFALPDGTTMLFAADAQVGSWLSWEKVDYADHKTRAKLDITSAQLLARARLYKVGHHGSHNATLKAQGLELMTHPELVVLIPTDEAFALHQGSKGWLMPNPETYKGLIRQSRGRILRGDLKLPDVRARLAGLLESDDDLADVELADFEHGVVEETDLYCDFHILR</sequence>
<dbReference type="OrthoDB" id="7177610at2"/>
<dbReference type="eggNOG" id="COG2333">
    <property type="taxonomic scope" value="Bacteria"/>
</dbReference>
<dbReference type="SUPFAM" id="SSF56281">
    <property type="entry name" value="Metallo-hydrolase/oxidoreductase"/>
    <property type="match status" value="1"/>
</dbReference>
<reference evidence="2 3" key="1">
    <citation type="submission" date="2013-07" db="EMBL/GenBank/DDBJ databases">
        <title>Completed genome of Sphingomonas sanxanigenens NX02.</title>
        <authorList>
            <person name="Ma T."/>
            <person name="Huang H."/>
            <person name="Wu M."/>
            <person name="Li X."/>
            <person name="Li G."/>
        </authorList>
    </citation>
    <scope>NUCLEOTIDE SEQUENCE [LARGE SCALE GENOMIC DNA]</scope>
    <source>
        <strain evidence="2 3">NX02</strain>
    </source>
</reference>
<dbReference type="STRING" id="1123269.NX02_14135"/>
<dbReference type="HOGENOM" id="CLU_037417_0_0_5"/>
<proteinExistence type="predicted"/>
<protein>
    <recommendedName>
        <fullName evidence="1">Metallo-beta-lactamase domain-containing protein</fullName>
    </recommendedName>
</protein>
<dbReference type="Proteomes" id="UP000018851">
    <property type="component" value="Chromosome"/>
</dbReference>
<keyword evidence="3" id="KW-1185">Reference proteome</keyword>
<dbReference type="Pfam" id="PF00753">
    <property type="entry name" value="Lactamase_B"/>
    <property type="match status" value="1"/>
</dbReference>
<name>W0A9D7_9SPHN</name>
<organism evidence="2 3">
    <name type="scientific">Sphingomonas sanxanigenens DSM 19645 = NX02</name>
    <dbReference type="NCBI Taxonomy" id="1123269"/>
    <lineage>
        <taxon>Bacteria</taxon>
        <taxon>Pseudomonadati</taxon>
        <taxon>Pseudomonadota</taxon>
        <taxon>Alphaproteobacteria</taxon>
        <taxon>Sphingomonadales</taxon>
        <taxon>Sphingomonadaceae</taxon>
        <taxon>Sphingomonas</taxon>
    </lineage>
</organism>
<evidence type="ECO:0000259" key="1">
    <source>
        <dbReference type="Pfam" id="PF00753"/>
    </source>
</evidence>
<dbReference type="AlphaFoldDB" id="W0A9D7"/>
<gene>
    <name evidence="2" type="ORF">NX02_14135</name>
</gene>
<dbReference type="InterPro" id="IPR036866">
    <property type="entry name" value="RibonucZ/Hydroxyglut_hydro"/>
</dbReference>
<feature type="domain" description="Metallo-beta-lactamase" evidence="1">
    <location>
        <begin position="13"/>
        <end position="110"/>
    </location>
</feature>
<dbReference type="EMBL" id="CP006644">
    <property type="protein sequence ID" value="AHE54514.1"/>
    <property type="molecule type" value="Genomic_DNA"/>
</dbReference>
<dbReference type="KEGG" id="ssan:NX02_14135"/>